<comment type="caution">
    <text evidence="1">The sequence shown here is derived from an EMBL/GenBank/DDBJ whole genome shotgun (WGS) entry which is preliminary data.</text>
</comment>
<dbReference type="EMBL" id="JARKHS020003169">
    <property type="protein sequence ID" value="KAK8785962.1"/>
    <property type="molecule type" value="Genomic_DNA"/>
</dbReference>
<evidence type="ECO:0000313" key="2">
    <source>
        <dbReference type="Proteomes" id="UP001321473"/>
    </source>
</evidence>
<keyword evidence="2" id="KW-1185">Reference proteome</keyword>
<reference evidence="1 2" key="1">
    <citation type="journal article" date="2023" name="Arcadia Sci">
        <title>De novo assembly of a long-read Amblyomma americanum tick genome.</title>
        <authorList>
            <person name="Chou S."/>
            <person name="Poskanzer K.E."/>
            <person name="Rollins M."/>
            <person name="Thuy-Boun P.S."/>
        </authorList>
    </citation>
    <scope>NUCLEOTIDE SEQUENCE [LARGE SCALE GENOMIC DNA]</scope>
    <source>
        <strain evidence="1">F_SG_1</strain>
        <tissue evidence="1">Salivary glands</tissue>
    </source>
</reference>
<organism evidence="1 2">
    <name type="scientific">Amblyomma americanum</name>
    <name type="common">Lone star tick</name>
    <dbReference type="NCBI Taxonomy" id="6943"/>
    <lineage>
        <taxon>Eukaryota</taxon>
        <taxon>Metazoa</taxon>
        <taxon>Ecdysozoa</taxon>
        <taxon>Arthropoda</taxon>
        <taxon>Chelicerata</taxon>
        <taxon>Arachnida</taxon>
        <taxon>Acari</taxon>
        <taxon>Parasitiformes</taxon>
        <taxon>Ixodida</taxon>
        <taxon>Ixodoidea</taxon>
        <taxon>Ixodidae</taxon>
        <taxon>Amblyomminae</taxon>
        <taxon>Amblyomma</taxon>
    </lineage>
</organism>
<gene>
    <name evidence="1" type="ORF">V5799_007673</name>
</gene>
<dbReference type="AlphaFoldDB" id="A0AAQ4FH45"/>
<protein>
    <submittedName>
        <fullName evidence="1">Uncharacterized protein</fullName>
    </submittedName>
</protein>
<accession>A0AAQ4FH45</accession>
<dbReference type="Proteomes" id="UP001321473">
    <property type="component" value="Unassembled WGS sequence"/>
</dbReference>
<name>A0AAQ4FH45_AMBAM</name>
<evidence type="ECO:0000313" key="1">
    <source>
        <dbReference type="EMBL" id="KAK8785962.1"/>
    </source>
</evidence>
<sequence>MSLSIVQGWKFYRLSEVLTLDECYAAVERMASRLGPLGDGIDAMQAPEVWTLAESVVYASFLTDVRPGLSVEREIVYVVMWTTERLMATQTSEQPVERRVRDAVQCALHGNAVLMTNIRNGDLVEGFKDAFDYLHGSSAQREPDGTPVLVRNLVEILRQHASPRRITFPSPGRRSDPRGWQ</sequence>
<proteinExistence type="predicted"/>